<evidence type="ECO:0000313" key="2">
    <source>
        <dbReference type="EMBL" id="SVA24858.1"/>
    </source>
</evidence>
<feature type="domain" description="NodB homology" evidence="1">
    <location>
        <begin position="52"/>
        <end position="270"/>
    </location>
</feature>
<accession>A0A381UB92</accession>
<dbReference type="PANTHER" id="PTHR43123">
    <property type="entry name" value="POLYSACCHARIDE DEACETYLASE-RELATED"/>
    <property type="match status" value="1"/>
</dbReference>
<organism evidence="2">
    <name type="scientific">marine metagenome</name>
    <dbReference type="NCBI Taxonomy" id="408172"/>
    <lineage>
        <taxon>unclassified sequences</taxon>
        <taxon>metagenomes</taxon>
        <taxon>ecological metagenomes</taxon>
    </lineage>
</organism>
<proteinExistence type="predicted"/>
<dbReference type="InterPro" id="IPR002509">
    <property type="entry name" value="NODB_dom"/>
</dbReference>
<dbReference type="PANTHER" id="PTHR43123:SF4">
    <property type="entry name" value="POLYSACCHARIDE DEACETYLASE"/>
    <property type="match status" value="1"/>
</dbReference>
<dbReference type="AlphaFoldDB" id="A0A381UB92"/>
<dbReference type="InterPro" id="IPR011330">
    <property type="entry name" value="Glyco_hydro/deAcase_b/a-brl"/>
</dbReference>
<dbReference type="CDD" id="cd10979">
    <property type="entry name" value="CE4_PuuE_like"/>
    <property type="match status" value="1"/>
</dbReference>
<dbReference type="PROSITE" id="PS51677">
    <property type="entry name" value="NODB"/>
    <property type="match status" value="1"/>
</dbReference>
<dbReference type="EMBL" id="UINC01005999">
    <property type="protein sequence ID" value="SVA24858.1"/>
    <property type="molecule type" value="Genomic_DNA"/>
</dbReference>
<dbReference type="Pfam" id="PF01522">
    <property type="entry name" value="Polysacc_deac_1"/>
    <property type="match status" value="1"/>
</dbReference>
<protein>
    <recommendedName>
        <fullName evidence="1">NodB homology domain-containing protein</fullName>
    </recommendedName>
</protein>
<gene>
    <name evidence="2" type="ORF">METZ01_LOCUS77712</name>
</gene>
<sequence>MYDYWPWEGRPKLTWPNGARVAFWVAPNIEFYELQPEPNPKRSAWNRPEPDVLHYSIRDYGNRVGTMRMMEVMDRYGVRGSVSLNVAVCEHHPELIEACVGRDWEIFSHGIYNTRYSYGMDEAQERAILEDSLETIERHTGQRLAGYLAPALTHTERTMDLLAEYGVLYTCDLFCDDQPQPVNVRDGRLISVPYSLEMNDIIVYNSYQEPPRRYAEMLKANFDQLYEDGAENGTVMCIPLHPYAVSRPHRINAFEEALEYITSHDDVWVTTGREIAEYFYDHHYDKAVASIAKANGR</sequence>
<dbReference type="GO" id="GO:0005975">
    <property type="term" value="P:carbohydrate metabolic process"/>
    <property type="evidence" value="ECO:0007669"/>
    <property type="project" value="InterPro"/>
</dbReference>
<dbReference type="SUPFAM" id="SSF88713">
    <property type="entry name" value="Glycoside hydrolase/deacetylase"/>
    <property type="match status" value="1"/>
</dbReference>
<evidence type="ECO:0000259" key="1">
    <source>
        <dbReference type="PROSITE" id="PS51677"/>
    </source>
</evidence>
<name>A0A381UB92_9ZZZZ</name>
<dbReference type="Gene3D" id="3.20.20.370">
    <property type="entry name" value="Glycoside hydrolase/deacetylase"/>
    <property type="match status" value="1"/>
</dbReference>
<reference evidence="2" key="1">
    <citation type="submission" date="2018-05" db="EMBL/GenBank/DDBJ databases">
        <authorList>
            <person name="Lanie J.A."/>
            <person name="Ng W.-L."/>
            <person name="Kazmierczak K.M."/>
            <person name="Andrzejewski T.M."/>
            <person name="Davidsen T.M."/>
            <person name="Wayne K.J."/>
            <person name="Tettelin H."/>
            <person name="Glass J.I."/>
            <person name="Rusch D."/>
            <person name="Podicherti R."/>
            <person name="Tsui H.-C.T."/>
            <person name="Winkler M.E."/>
        </authorList>
    </citation>
    <scope>NUCLEOTIDE SEQUENCE</scope>
</reference>
<dbReference type="GO" id="GO:0016810">
    <property type="term" value="F:hydrolase activity, acting on carbon-nitrogen (but not peptide) bonds"/>
    <property type="evidence" value="ECO:0007669"/>
    <property type="project" value="InterPro"/>
</dbReference>